<keyword evidence="7 8" id="KW-0539">Nucleus</keyword>
<evidence type="ECO:0000256" key="1">
    <source>
        <dbReference type="ARBA" id="ARBA00022723"/>
    </source>
</evidence>
<dbReference type="Pfam" id="PF02701">
    <property type="entry name" value="Zn_ribbon_Dof"/>
    <property type="match status" value="1"/>
</dbReference>
<evidence type="ECO:0000256" key="7">
    <source>
        <dbReference type="ARBA" id="ARBA00023242"/>
    </source>
</evidence>
<evidence type="ECO:0000256" key="6">
    <source>
        <dbReference type="ARBA" id="ARBA00023163"/>
    </source>
</evidence>
<name>A0A9Q0HUS4_9POAL</name>
<dbReference type="GO" id="GO:0005634">
    <property type="term" value="C:nucleus"/>
    <property type="evidence" value="ECO:0007669"/>
    <property type="project" value="UniProtKB-SubCell"/>
</dbReference>
<evidence type="ECO:0000256" key="8">
    <source>
        <dbReference type="PROSITE-ProRule" id="PRU00071"/>
    </source>
</evidence>
<proteinExistence type="predicted"/>
<dbReference type="OrthoDB" id="1927254at2759"/>
<feature type="compositionally biased region" description="Basic and acidic residues" evidence="9">
    <location>
        <begin position="397"/>
        <end position="413"/>
    </location>
</feature>
<evidence type="ECO:0000256" key="5">
    <source>
        <dbReference type="ARBA" id="ARBA00023125"/>
    </source>
</evidence>
<gene>
    <name evidence="11" type="ORF">LUZ63_007673</name>
</gene>
<evidence type="ECO:0000313" key="11">
    <source>
        <dbReference type="EMBL" id="KAJ1699161.1"/>
    </source>
</evidence>
<keyword evidence="12" id="KW-1185">Reference proteome</keyword>
<dbReference type="GO" id="GO:0008270">
    <property type="term" value="F:zinc ion binding"/>
    <property type="evidence" value="ECO:0007669"/>
    <property type="project" value="UniProtKB-KW"/>
</dbReference>
<evidence type="ECO:0000256" key="4">
    <source>
        <dbReference type="ARBA" id="ARBA00023015"/>
    </source>
</evidence>
<feature type="compositionally biased region" description="Basic and acidic residues" evidence="9">
    <location>
        <begin position="354"/>
        <end position="369"/>
    </location>
</feature>
<dbReference type="PROSITE" id="PS50884">
    <property type="entry name" value="ZF_DOF_2"/>
    <property type="match status" value="1"/>
</dbReference>
<feature type="domain" description="Dof-type" evidence="10">
    <location>
        <begin position="112"/>
        <end position="166"/>
    </location>
</feature>
<evidence type="ECO:0000256" key="9">
    <source>
        <dbReference type="SAM" id="MobiDB-lite"/>
    </source>
</evidence>
<dbReference type="EMBL" id="JAMQYH010000002">
    <property type="protein sequence ID" value="KAJ1699161.1"/>
    <property type="molecule type" value="Genomic_DNA"/>
</dbReference>
<keyword evidence="5 8" id="KW-0238">DNA-binding</keyword>
<accession>A0A9Q0HUS4</accession>
<dbReference type="InterPro" id="IPR003851">
    <property type="entry name" value="Znf_Dof"/>
</dbReference>
<comment type="caution">
    <text evidence="11">The sequence shown here is derived from an EMBL/GenBank/DDBJ whole genome shotgun (WGS) entry which is preliminary data.</text>
</comment>
<dbReference type="PROSITE" id="PS01361">
    <property type="entry name" value="ZF_DOF_1"/>
    <property type="match status" value="1"/>
</dbReference>
<keyword evidence="4" id="KW-0805">Transcription regulation</keyword>
<organism evidence="11 12">
    <name type="scientific">Rhynchospora breviuscula</name>
    <dbReference type="NCBI Taxonomy" id="2022672"/>
    <lineage>
        <taxon>Eukaryota</taxon>
        <taxon>Viridiplantae</taxon>
        <taxon>Streptophyta</taxon>
        <taxon>Embryophyta</taxon>
        <taxon>Tracheophyta</taxon>
        <taxon>Spermatophyta</taxon>
        <taxon>Magnoliopsida</taxon>
        <taxon>Liliopsida</taxon>
        <taxon>Poales</taxon>
        <taxon>Cyperaceae</taxon>
        <taxon>Cyperoideae</taxon>
        <taxon>Rhynchosporeae</taxon>
        <taxon>Rhynchospora</taxon>
    </lineage>
</organism>
<feature type="compositionally biased region" description="Low complexity" evidence="9">
    <location>
        <begin position="332"/>
        <end position="352"/>
    </location>
</feature>
<reference evidence="11" key="1">
    <citation type="journal article" date="2022" name="Cell">
        <title>Repeat-based holocentromeres influence genome architecture and karyotype evolution.</title>
        <authorList>
            <person name="Hofstatter P.G."/>
            <person name="Thangavel G."/>
            <person name="Lux T."/>
            <person name="Neumann P."/>
            <person name="Vondrak T."/>
            <person name="Novak P."/>
            <person name="Zhang M."/>
            <person name="Costa L."/>
            <person name="Castellani M."/>
            <person name="Scott A."/>
            <person name="Toegelov H."/>
            <person name="Fuchs J."/>
            <person name="Mata-Sucre Y."/>
            <person name="Dias Y."/>
            <person name="Vanzela A.L.L."/>
            <person name="Huettel B."/>
            <person name="Almeida C.C.S."/>
            <person name="Simkova H."/>
            <person name="Souza G."/>
            <person name="Pedrosa-Harand A."/>
            <person name="Macas J."/>
            <person name="Mayer K.F.X."/>
            <person name="Houben A."/>
            <person name="Marques A."/>
        </authorList>
    </citation>
    <scope>NUCLEOTIDE SEQUENCE</scope>
    <source>
        <strain evidence="11">RhyBre1mFocal</strain>
    </source>
</reference>
<feature type="compositionally biased region" description="Basic and acidic residues" evidence="9">
    <location>
        <begin position="84"/>
        <end position="93"/>
    </location>
</feature>
<sequence length="442" mass="47353">MSDVRDPAIKLFGRTIPLAADELNGSGSDPALDLPIEEPDKGTCTETDAPVATESDSNLLADPDLNNSDLSNQPPDTTDQTAQEESRPEKSMSEGDTQPQEKPTLKKPDKILPCPRCNSMDTKFCYYNNYNVNQPRHFCKNCQRYWTAGGTMRNVPVGAGRRKNKNMSRQVVGAIPVNGSEPVPVKVPNGSVMKFGSDVPLCESMASVLNIEEHDKKNSNASTAPVVSCGPSATTSSCVQNGLMNEKNGCNGFTPMPHVPFYPGPTFMYPWNGGPAPVPWTPPPVPVPVPPLQPQVVMAPGNGFCPAPVPFPFVPASFWTFMSGWGAAQWVGSPSSSTSTCSGTSTGSATLGKHSRDDGTSQGEEKSEKSLWVPKTLRIDDPEEAAKSSIWDTLGIKPDEGRSFRPFGPKREGSGQVPGDTSQVLHANPAALSRSQSFQEST</sequence>
<feature type="compositionally biased region" description="Polar residues" evidence="9">
    <location>
        <begin position="65"/>
        <end position="83"/>
    </location>
</feature>
<keyword evidence="1" id="KW-0479">Metal-binding</keyword>
<dbReference type="PANTHER" id="PTHR31089:SF1">
    <property type="entry name" value="CYCLIC DOF FACTOR 3"/>
    <property type="match status" value="1"/>
</dbReference>
<evidence type="ECO:0000259" key="10">
    <source>
        <dbReference type="PROSITE" id="PS50884"/>
    </source>
</evidence>
<dbReference type="InterPro" id="IPR045174">
    <property type="entry name" value="Dof"/>
</dbReference>
<dbReference type="Proteomes" id="UP001151287">
    <property type="component" value="Unassembled WGS sequence"/>
</dbReference>
<evidence type="ECO:0000256" key="2">
    <source>
        <dbReference type="ARBA" id="ARBA00022771"/>
    </source>
</evidence>
<keyword evidence="2 8" id="KW-0863">Zinc-finger</keyword>
<dbReference type="PANTHER" id="PTHR31089">
    <property type="entry name" value="CYCLIC DOF FACTOR 2"/>
    <property type="match status" value="1"/>
</dbReference>
<feature type="region of interest" description="Disordered" evidence="9">
    <location>
        <begin position="332"/>
        <end position="442"/>
    </location>
</feature>
<keyword evidence="3" id="KW-0862">Zinc</keyword>
<dbReference type="AlphaFoldDB" id="A0A9Q0HUS4"/>
<feature type="compositionally biased region" description="Polar residues" evidence="9">
    <location>
        <begin position="433"/>
        <end position="442"/>
    </location>
</feature>
<dbReference type="GO" id="GO:0003700">
    <property type="term" value="F:DNA-binding transcription factor activity"/>
    <property type="evidence" value="ECO:0007669"/>
    <property type="project" value="InterPro"/>
</dbReference>
<feature type="region of interest" description="Disordered" evidence="9">
    <location>
        <begin position="20"/>
        <end position="111"/>
    </location>
</feature>
<comment type="subcellular location">
    <subcellularLocation>
        <location evidence="8">Nucleus</location>
    </subcellularLocation>
</comment>
<keyword evidence="6" id="KW-0804">Transcription</keyword>
<protein>
    <recommendedName>
        <fullName evidence="10">Dof-type domain-containing protein</fullName>
    </recommendedName>
</protein>
<evidence type="ECO:0000256" key="3">
    <source>
        <dbReference type="ARBA" id="ARBA00022833"/>
    </source>
</evidence>
<evidence type="ECO:0000313" key="12">
    <source>
        <dbReference type="Proteomes" id="UP001151287"/>
    </source>
</evidence>
<dbReference type="GO" id="GO:0003677">
    <property type="term" value="F:DNA binding"/>
    <property type="evidence" value="ECO:0007669"/>
    <property type="project" value="UniProtKB-UniRule"/>
</dbReference>
<feature type="compositionally biased region" description="Basic and acidic residues" evidence="9">
    <location>
        <begin position="377"/>
        <end position="386"/>
    </location>
</feature>